<reference evidence="5" key="1">
    <citation type="submission" date="2021-01" db="EMBL/GenBank/DDBJ databases">
        <title>Genomic Encyclopedia of Type Strains, Phase IV (KMG-IV): sequencing the most valuable type-strain genomes for metagenomic binning, comparative biology and taxonomic classification.</title>
        <authorList>
            <person name="Goeker M."/>
        </authorList>
    </citation>
    <scope>NUCLEOTIDE SEQUENCE</scope>
    <source>
        <strain evidence="5">DSM 25523</strain>
    </source>
</reference>
<dbReference type="Pfam" id="PF03413">
    <property type="entry name" value="PepSY"/>
    <property type="match status" value="1"/>
</dbReference>
<feature type="domain" description="PepSY" evidence="2">
    <location>
        <begin position="381"/>
        <end position="441"/>
    </location>
</feature>
<dbReference type="RefSeq" id="WP_204516417.1">
    <property type="nucleotide sequence ID" value="NZ_BAABIN010000009.1"/>
</dbReference>
<dbReference type="InterPro" id="IPR048402">
    <property type="entry name" value="YpeB_N"/>
</dbReference>
<dbReference type="GO" id="GO:0009847">
    <property type="term" value="P:spore germination"/>
    <property type="evidence" value="ECO:0007669"/>
    <property type="project" value="InterPro"/>
</dbReference>
<protein>
    <submittedName>
        <fullName evidence="5">Spore germination protein</fullName>
    </submittedName>
</protein>
<dbReference type="InterPro" id="IPR025711">
    <property type="entry name" value="PepSY"/>
</dbReference>
<gene>
    <name evidence="5" type="ORF">JOD01_000270</name>
</gene>
<evidence type="ECO:0000313" key="5">
    <source>
        <dbReference type="EMBL" id="MBM7588684.1"/>
    </source>
</evidence>
<evidence type="ECO:0000313" key="6">
    <source>
        <dbReference type="Proteomes" id="UP000717624"/>
    </source>
</evidence>
<evidence type="ECO:0000259" key="2">
    <source>
        <dbReference type="Pfam" id="PF03413"/>
    </source>
</evidence>
<evidence type="ECO:0000256" key="1">
    <source>
        <dbReference type="SAM" id="Phobius"/>
    </source>
</evidence>
<evidence type="ECO:0000259" key="4">
    <source>
        <dbReference type="Pfam" id="PF20769"/>
    </source>
</evidence>
<proteinExistence type="predicted"/>
<dbReference type="InterPro" id="IPR014239">
    <property type="entry name" value="YpeB_PepSY1-2"/>
</dbReference>
<comment type="caution">
    <text evidence="5">The sequence shown here is derived from an EMBL/GenBank/DDBJ whole genome shotgun (WGS) entry which is preliminary data.</text>
</comment>
<feature type="transmembrane region" description="Helical" evidence="1">
    <location>
        <begin position="7"/>
        <end position="26"/>
    </location>
</feature>
<keyword evidence="6" id="KW-1185">Reference proteome</keyword>
<keyword evidence="1" id="KW-0812">Transmembrane</keyword>
<feature type="domain" description="Sporulation protein YpeB PepSY1 and PepSY2" evidence="3">
    <location>
        <begin position="184"/>
        <end position="378"/>
    </location>
</feature>
<keyword evidence="1" id="KW-1133">Transmembrane helix</keyword>
<accession>A0A938XV61</accession>
<dbReference type="Proteomes" id="UP000717624">
    <property type="component" value="Unassembled WGS sequence"/>
</dbReference>
<dbReference type="Pfam" id="PF20769">
    <property type="entry name" value="YPEB_N"/>
    <property type="match status" value="1"/>
</dbReference>
<dbReference type="AlphaFoldDB" id="A0A938XV61"/>
<name>A0A938XV61_9BACL</name>
<dbReference type="Pfam" id="PF14620">
    <property type="entry name" value="YPEB_PepSY1-2"/>
    <property type="match status" value="1"/>
</dbReference>
<dbReference type="NCBIfam" id="TIGR02889">
    <property type="entry name" value="spore_YpeB"/>
    <property type="match status" value="1"/>
</dbReference>
<organism evidence="5 6">
    <name type="scientific">Brevibacillus fulvus</name>
    <dbReference type="NCBI Taxonomy" id="1125967"/>
    <lineage>
        <taxon>Bacteria</taxon>
        <taxon>Bacillati</taxon>
        <taxon>Bacillota</taxon>
        <taxon>Bacilli</taxon>
        <taxon>Bacillales</taxon>
        <taxon>Paenibacillaceae</taxon>
        <taxon>Brevibacillus</taxon>
    </lineage>
</organism>
<dbReference type="EMBL" id="JAFBEB010000001">
    <property type="protein sequence ID" value="MBM7588684.1"/>
    <property type="molecule type" value="Genomic_DNA"/>
</dbReference>
<sequence>MIYGHTARVLFPVAVVALIGAGMWGYQEHNEKNSILIKAENQYQRAFHDLNYNLNKLHDELGKALVVNSRKQEAPCLTNVWRLAYAAQSDVGQLPLTLVPFNNTEEFLSKVADFSYGVAIRDLDKQPLSEKEYSTLQNLYNHSKKIREQLVKVQSNVIDKRLRWMDVETAIAGDDKKSDNTIVDGFRSVDKTVQEFPEVDWGPGIQNKDRKEQIRIKGLDGKPVGPEQAKQKALEFVGMDERLANVQVVDNGKDGQNNAYSVRITSNQLRSPINLDITKKGGHVVWLLNERDIGQQKLNMSQAEQRATQFLQSHGYGAMVATERDSYGGLAVFTFVPEVKGVRIYPDAVTVKVALDTGDVNGFHSTQYLFNHKQREIPQPKLNSKQARAKLNPHIKVTSQNLALIEGKNDGKEVLCYEFASQFDGNTYMIYINAENGDEEEIVKMDSR</sequence>
<feature type="domain" description="Sporulation protein YpeB N-terminal" evidence="4">
    <location>
        <begin position="31"/>
        <end position="166"/>
    </location>
</feature>
<evidence type="ECO:0000259" key="3">
    <source>
        <dbReference type="Pfam" id="PF14620"/>
    </source>
</evidence>
<keyword evidence="1" id="KW-0472">Membrane</keyword>